<sequence length="270" mass="29458">MPPVDLETLVTAYAGDRKIACETLADNPAGGEAPPDFPPESFLLSKDAEYEWFDRNAFYERKDSTRGYTNSGNLNPNPHPHLSSNSSSQRFSANLKSKASIIGLPKSQKATFGATKRRICRPPAIRLFPKRSGSAGKSSTPIEPSSPKVSCMGRVRSKRCRRRSNSRKRGEKPADKPGTGGARLKAGFYSRVMGMFRSKRAERKSSRSGSRKPMAVVVEEEPAGLDQMRRSRSLSVQVGEVAAVEAPGLGGMNRFASGRRSGSWASDDFN</sequence>
<feature type="compositionally biased region" description="Basic residues" evidence="1">
    <location>
        <begin position="155"/>
        <end position="170"/>
    </location>
</feature>
<feature type="compositionally biased region" description="Low complexity" evidence="1">
    <location>
        <begin position="70"/>
        <end position="88"/>
    </location>
</feature>
<dbReference type="PANTHER" id="PTHR34120:SF2">
    <property type="entry name" value="OS01G0860900 PROTEIN"/>
    <property type="match status" value="1"/>
</dbReference>
<feature type="region of interest" description="Disordered" evidence="1">
    <location>
        <begin position="249"/>
        <end position="270"/>
    </location>
</feature>
<evidence type="ECO:0000256" key="1">
    <source>
        <dbReference type="SAM" id="MobiDB-lite"/>
    </source>
</evidence>
<comment type="caution">
    <text evidence="2">The sequence shown here is derived from an EMBL/GenBank/DDBJ whole genome shotgun (WGS) entry which is preliminary data.</text>
</comment>
<reference evidence="2" key="1">
    <citation type="submission" date="2019-12" db="EMBL/GenBank/DDBJ databases">
        <authorList>
            <person name="Scholes J."/>
        </authorList>
    </citation>
    <scope>NUCLEOTIDE SEQUENCE</scope>
</reference>
<keyword evidence="3" id="KW-1185">Reference proteome</keyword>
<feature type="region of interest" description="Disordered" evidence="1">
    <location>
        <begin position="64"/>
        <end position="91"/>
    </location>
</feature>
<proteinExistence type="predicted"/>
<protein>
    <submittedName>
        <fullName evidence="2">Uncharacterized protein</fullName>
    </submittedName>
</protein>
<name>A0A9N7RPT6_STRHE</name>
<evidence type="ECO:0000313" key="2">
    <source>
        <dbReference type="EMBL" id="CAA0841028.1"/>
    </source>
</evidence>
<accession>A0A9N7RPT6</accession>
<dbReference type="AlphaFoldDB" id="A0A9N7RPT6"/>
<gene>
    <name evidence="2" type="ORF">SHERM_07063</name>
</gene>
<feature type="region of interest" description="Disordered" evidence="1">
    <location>
        <begin position="122"/>
        <end position="184"/>
    </location>
</feature>
<organism evidence="2 3">
    <name type="scientific">Striga hermonthica</name>
    <name type="common">Purple witchweed</name>
    <name type="synonym">Buchnera hermonthica</name>
    <dbReference type="NCBI Taxonomy" id="68872"/>
    <lineage>
        <taxon>Eukaryota</taxon>
        <taxon>Viridiplantae</taxon>
        <taxon>Streptophyta</taxon>
        <taxon>Embryophyta</taxon>
        <taxon>Tracheophyta</taxon>
        <taxon>Spermatophyta</taxon>
        <taxon>Magnoliopsida</taxon>
        <taxon>eudicotyledons</taxon>
        <taxon>Gunneridae</taxon>
        <taxon>Pentapetalae</taxon>
        <taxon>asterids</taxon>
        <taxon>lamiids</taxon>
        <taxon>Lamiales</taxon>
        <taxon>Orobanchaceae</taxon>
        <taxon>Buchnereae</taxon>
        <taxon>Striga</taxon>
    </lineage>
</organism>
<evidence type="ECO:0000313" key="3">
    <source>
        <dbReference type="Proteomes" id="UP001153555"/>
    </source>
</evidence>
<dbReference type="OrthoDB" id="696504at2759"/>
<dbReference type="Proteomes" id="UP001153555">
    <property type="component" value="Unassembled WGS sequence"/>
</dbReference>
<dbReference type="PANTHER" id="PTHR34120">
    <property type="entry name" value="EXPRESSED PROTEIN"/>
    <property type="match status" value="1"/>
</dbReference>
<dbReference type="EMBL" id="CACSLK010034050">
    <property type="protein sequence ID" value="CAA0841028.1"/>
    <property type="molecule type" value="Genomic_DNA"/>
</dbReference>
<feature type="region of interest" description="Disordered" evidence="1">
    <location>
        <begin position="199"/>
        <end position="232"/>
    </location>
</feature>